<dbReference type="PANTHER" id="PTHR46888:SF1">
    <property type="entry name" value="RIBONUCLEASE H"/>
    <property type="match status" value="1"/>
</dbReference>
<evidence type="ECO:0000313" key="4">
    <source>
        <dbReference type="EMBL" id="CAF3636369.1"/>
    </source>
</evidence>
<accession>A0A818Q648</accession>
<keyword evidence="1" id="KW-0862">Zinc</keyword>
<dbReference type="SMART" id="SM00343">
    <property type="entry name" value="ZnF_C2HC"/>
    <property type="match status" value="3"/>
</dbReference>
<name>A0A818Q648_9BILA</name>
<protein>
    <recommendedName>
        <fullName evidence="3">CCHC-type domain-containing protein</fullName>
    </recommendedName>
</protein>
<dbReference type="GO" id="GO:0008270">
    <property type="term" value="F:zinc ion binding"/>
    <property type="evidence" value="ECO:0007669"/>
    <property type="project" value="UniProtKB-KW"/>
</dbReference>
<dbReference type="InterPro" id="IPR001878">
    <property type="entry name" value="Znf_CCHC"/>
</dbReference>
<evidence type="ECO:0000256" key="1">
    <source>
        <dbReference type="PROSITE-ProRule" id="PRU00047"/>
    </source>
</evidence>
<dbReference type="PROSITE" id="PS50158">
    <property type="entry name" value="ZF_CCHC"/>
    <property type="match status" value="1"/>
</dbReference>
<keyword evidence="1" id="KW-0479">Metal-binding</keyword>
<proteinExistence type="predicted"/>
<keyword evidence="1" id="KW-0863">Zinc-finger</keyword>
<dbReference type="Pfam" id="PF00098">
    <property type="entry name" value="zf-CCHC"/>
    <property type="match status" value="1"/>
</dbReference>
<dbReference type="SUPFAM" id="SSF57756">
    <property type="entry name" value="Retrovirus zinc finger-like domains"/>
    <property type="match status" value="1"/>
</dbReference>
<sequence length="384" mass="42804">MPGDSAGSVMENRLMQLLERMALNDSNKVNFKVPKPGVFDLDDAKPLVDYFVTFEKYCAIKYGSADKDTWSPVLEKFLKGDIKNAYDTMGGSGLPFEEMKRLLLARFAVNSDRLEIFRKQFIDITKGDSESLDTFSLRLEKLSRKAFPKYEPLAFKQTLTDKFMACLSKDLRKAVRAATVREDFNQITYEQLVVLTIKIDLDTEIVKVENVKINVVEAVTPIVEVEAVSRSNSTNVSLRPNGAINKIVCSHCKRERHLVDQCWLLHPELQPQRGARGGVNGNNFNTSNRTCFTCNQLGHMARDCPLNARANNNANNQVSRATVPPTNVGNNNMMCIACGANGADFHLLKDCSMMKAWFGTANQRGPPRANVAAIGKPTVDNSLN</sequence>
<reference evidence="4" key="1">
    <citation type="submission" date="2021-02" db="EMBL/GenBank/DDBJ databases">
        <authorList>
            <person name="Nowell W R."/>
        </authorList>
    </citation>
    <scope>NUCLEOTIDE SEQUENCE</scope>
</reference>
<dbReference type="AlphaFoldDB" id="A0A818Q648"/>
<dbReference type="GO" id="GO:0003676">
    <property type="term" value="F:nucleic acid binding"/>
    <property type="evidence" value="ECO:0007669"/>
    <property type="project" value="InterPro"/>
</dbReference>
<dbReference type="PANTHER" id="PTHR46888">
    <property type="entry name" value="ZINC KNUCKLE DOMAINCONTAINING PROTEIN-RELATED"/>
    <property type="match status" value="1"/>
</dbReference>
<organism evidence="4 5">
    <name type="scientific">Rotaria socialis</name>
    <dbReference type="NCBI Taxonomy" id="392032"/>
    <lineage>
        <taxon>Eukaryota</taxon>
        <taxon>Metazoa</taxon>
        <taxon>Spiralia</taxon>
        <taxon>Gnathifera</taxon>
        <taxon>Rotifera</taxon>
        <taxon>Eurotatoria</taxon>
        <taxon>Bdelloidea</taxon>
        <taxon>Philodinida</taxon>
        <taxon>Philodinidae</taxon>
        <taxon>Rotaria</taxon>
    </lineage>
</organism>
<comment type="caution">
    <text evidence="4">The sequence shown here is derived from an EMBL/GenBank/DDBJ whole genome shotgun (WGS) entry which is preliminary data.</text>
</comment>
<dbReference type="Gene3D" id="4.10.60.10">
    <property type="entry name" value="Zinc finger, CCHC-type"/>
    <property type="match status" value="1"/>
</dbReference>
<feature type="domain" description="CCHC-type" evidence="3">
    <location>
        <begin position="291"/>
        <end position="305"/>
    </location>
</feature>
<dbReference type="EMBL" id="CAJNYV010004031">
    <property type="protein sequence ID" value="CAF3636369.1"/>
    <property type="molecule type" value="Genomic_DNA"/>
</dbReference>
<gene>
    <name evidence="4" type="ORF">KIK155_LOCUS22680</name>
</gene>
<evidence type="ECO:0000256" key="2">
    <source>
        <dbReference type="SAM" id="MobiDB-lite"/>
    </source>
</evidence>
<evidence type="ECO:0000259" key="3">
    <source>
        <dbReference type="PROSITE" id="PS50158"/>
    </source>
</evidence>
<evidence type="ECO:0000313" key="5">
    <source>
        <dbReference type="Proteomes" id="UP000663865"/>
    </source>
</evidence>
<dbReference type="InterPro" id="IPR036875">
    <property type="entry name" value="Znf_CCHC_sf"/>
</dbReference>
<feature type="region of interest" description="Disordered" evidence="2">
    <location>
        <begin position="364"/>
        <end position="384"/>
    </location>
</feature>
<dbReference type="Proteomes" id="UP000663865">
    <property type="component" value="Unassembled WGS sequence"/>
</dbReference>